<evidence type="ECO:0000256" key="5">
    <source>
        <dbReference type="ARBA" id="ARBA00022705"/>
    </source>
</evidence>
<dbReference type="Pfam" id="PF09115">
    <property type="entry name" value="DNApol3-delta_C"/>
    <property type="match status" value="1"/>
</dbReference>
<organism evidence="9 10">
    <name type="scientific">Aquipuribacter hungaricus</name>
    <dbReference type="NCBI Taxonomy" id="545624"/>
    <lineage>
        <taxon>Bacteria</taxon>
        <taxon>Bacillati</taxon>
        <taxon>Actinomycetota</taxon>
        <taxon>Actinomycetes</taxon>
        <taxon>Micrococcales</taxon>
        <taxon>Intrasporangiaceae</taxon>
        <taxon>Aquipuribacter</taxon>
    </lineage>
</organism>
<keyword evidence="6" id="KW-0239">DNA-directed DNA polymerase</keyword>
<sequence length="381" mass="41244">MSVWDAVVGQERAVGVLRRAVERQAERSALAHAWLLTGPPGSGRSVAARAFAAALQCPTGGCGACPDCREALAGSHPDVTVLATEEMQVRKEVVVDLVRRASVAPTRGRWVVVVVEDADRLRDVAANMLLKEVEEPPPHTVWLLCAPSPEDLLPTIRSRCRVVTLGVPRADAVARVLQQRHGVSPAEAAWAAAASQGHIGVARRLAVDPDARRRRREVLQTPGRAVGVPGAVQAAQELRDIATEESVAAVEAAQHEQDAEWLRMMGVSTPEELPRQVRTQWRELQESHKRQARRSATDGLDRALLDLLSLYRDVLVVQAGASVPLVNGDMRADVEALARRSSPAAVLRVCDTITTTRRRLAQNAALPLALEGMTVRLGEHT</sequence>
<keyword evidence="4 9" id="KW-0548">Nucleotidyltransferase</keyword>
<evidence type="ECO:0000256" key="2">
    <source>
        <dbReference type="ARBA" id="ARBA00014363"/>
    </source>
</evidence>
<proteinExistence type="predicted"/>
<dbReference type="Pfam" id="PF13177">
    <property type="entry name" value="DNA_pol3_delta2"/>
    <property type="match status" value="1"/>
</dbReference>
<keyword evidence="3 9" id="KW-0808">Transferase</keyword>
<dbReference type="NCBIfam" id="TIGR00678">
    <property type="entry name" value="holB"/>
    <property type="match status" value="1"/>
</dbReference>
<keyword evidence="5" id="KW-0235">DNA replication</keyword>
<evidence type="ECO:0000313" key="9">
    <source>
        <dbReference type="EMBL" id="MFC3689559.1"/>
    </source>
</evidence>
<gene>
    <name evidence="9" type="ORF">ACFOLH_14505</name>
</gene>
<dbReference type="Proteomes" id="UP001595685">
    <property type="component" value="Unassembled WGS sequence"/>
</dbReference>
<evidence type="ECO:0000256" key="1">
    <source>
        <dbReference type="ARBA" id="ARBA00012417"/>
    </source>
</evidence>
<dbReference type="InterPro" id="IPR027417">
    <property type="entry name" value="P-loop_NTPase"/>
</dbReference>
<dbReference type="PANTHER" id="PTHR11669">
    <property type="entry name" value="REPLICATION FACTOR C / DNA POLYMERASE III GAMMA-TAU SUBUNIT"/>
    <property type="match status" value="1"/>
</dbReference>
<dbReference type="NCBIfam" id="NF005926">
    <property type="entry name" value="PRK07940.1"/>
    <property type="match status" value="1"/>
</dbReference>
<dbReference type="EMBL" id="JBHRWW010000011">
    <property type="protein sequence ID" value="MFC3689559.1"/>
    <property type="molecule type" value="Genomic_DNA"/>
</dbReference>
<keyword evidence="10" id="KW-1185">Reference proteome</keyword>
<comment type="caution">
    <text evidence="9">The sequence shown here is derived from an EMBL/GenBank/DDBJ whole genome shotgun (WGS) entry which is preliminary data.</text>
</comment>
<protein>
    <recommendedName>
        <fullName evidence="2">DNA polymerase III subunit delta'</fullName>
        <ecNumber evidence="1">2.7.7.7</ecNumber>
    </recommendedName>
</protein>
<evidence type="ECO:0000256" key="3">
    <source>
        <dbReference type="ARBA" id="ARBA00022679"/>
    </source>
</evidence>
<name>A0ABV7WIE4_9MICO</name>
<evidence type="ECO:0000256" key="4">
    <source>
        <dbReference type="ARBA" id="ARBA00022695"/>
    </source>
</evidence>
<comment type="catalytic activity">
    <reaction evidence="7">
        <text>DNA(n) + a 2'-deoxyribonucleoside 5'-triphosphate = DNA(n+1) + diphosphate</text>
        <dbReference type="Rhea" id="RHEA:22508"/>
        <dbReference type="Rhea" id="RHEA-COMP:17339"/>
        <dbReference type="Rhea" id="RHEA-COMP:17340"/>
        <dbReference type="ChEBI" id="CHEBI:33019"/>
        <dbReference type="ChEBI" id="CHEBI:61560"/>
        <dbReference type="ChEBI" id="CHEBI:173112"/>
        <dbReference type="EC" id="2.7.7.7"/>
    </reaction>
</comment>
<feature type="domain" description="AAA+ ATPase" evidence="8">
    <location>
        <begin position="30"/>
        <end position="168"/>
    </location>
</feature>
<dbReference type="SUPFAM" id="SSF52540">
    <property type="entry name" value="P-loop containing nucleoside triphosphate hydrolases"/>
    <property type="match status" value="1"/>
</dbReference>
<dbReference type="EC" id="2.7.7.7" evidence="1"/>
<reference evidence="10" key="1">
    <citation type="journal article" date="2019" name="Int. J. Syst. Evol. Microbiol.">
        <title>The Global Catalogue of Microorganisms (GCM) 10K type strain sequencing project: providing services to taxonomists for standard genome sequencing and annotation.</title>
        <authorList>
            <consortium name="The Broad Institute Genomics Platform"/>
            <consortium name="The Broad Institute Genome Sequencing Center for Infectious Disease"/>
            <person name="Wu L."/>
            <person name="Ma J."/>
        </authorList>
    </citation>
    <scope>NUCLEOTIDE SEQUENCE [LARGE SCALE GENOMIC DNA]</scope>
    <source>
        <strain evidence="10">NCAIM B.02333</strain>
    </source>
</reference>
<dbReference type="SMART" id="SM00382">
    <property type="entry name" value="AAA"/>
    <property type="match status" value="1"/>
</dbReference>
<dbReference type="PANTHER" id="PTHR11669:SF8">
    <property type="entry name" value="DNA POLYMERASE III SUBUNIT DELTA"/>
    <property type="match status" value="1"/>
</dbReference>
<evidence type="ECO:0000313" key="10">
    <source>
        <dbReference type="Proteomes" id="UP001595685"/>
    </source>
</evidence>
<evidence type="ECO:0000259" key="8">
    <source>
        <dbReference type="SMART" id="SM00382"/>
    </source>
</evidence>
<evidence type="ECO:0000256" key="7">
    <source>
        <dbReference type="ARBA" id="ARBA00049244"/>
    </source>
</evidence>
<dbReference type="InterPro" id="IPR004622">
    <property type="entry name" value="DNA_pol_HolB"/>
</dbReference>
<dbReference type="InterPro" id="IPR003593">
    <property type="entry name" value="AAA+_ATPase"/>
</dbReference>
<dbReference type="Gene3D" id="3.40.50.300">
    <property type="entry name" value="P-loop containing nucleotide triphosphate hydrolases"/>
    <property type="match status" value="1"/>
</dbReference>
<dbReference type="InterPro" id="IPR050238">
    <property type="entry name" value="DNA_Rep/Repair_Clamp_Loader"/>
</dbReference>
<accession>A0ABV7WIE4</accession>
<dbReference type="GO" id="GO:0003887">
    <property type="term" value="F:DNA-directed DNA polymerase activity"/>
    <property type="evidence" value="ECO:0007669"/>
    <property type="project" value="UniProtKB-EC"/>
</dbReference>
<evidence type="ECO:0000256" key="6">
    <source>
        <dbReference type="ARBA" id="ARBA00022932"/>
    </source>
</evidence>
<dbReference type="InterPro" id="IPR015199">
    <property type="entry name" value="DNA_pol_III_delta_C"/>
</dbReference>
<dbReference type="RefSeq" id="WP_340294454.1">
    <property type="nucleotide sequence ID" value="NZ_JBBEOI010000159.1"/>
</dbReference>